<dbReference type="PANTHER" id="PTHR35184:SF1">
    <property type="entry name" value="INTEGRAL MEMBRANE PROTEIN"/>
    <property type="match status" value="1"/>
</dbReference>
<proteinExistence type="predicted"/>
<dbReference type="EMBL" id="LKCN02000001">
    <property type="protein sequence ID" value="RCI16637.1"/>
    <property type="molecule type" value="Genomic_DNA"/>
</dbReference>
<gene>
    <name evidence="3" type="ORF">L249_2571</name>
</gene>
<protein>
    <submittedName>
        <fullName evidence="3">Uncharacterized protein</fullName>
    </submittedName>
</protein>
<dbReference type="Proteomes" id="UP000253664">
    <property type="component" value="Unassembled WGS sequence"/>
</dbReference>
<evidence type="ECO:0000313" key="4">
    <source>
        <dbReference type="Proteomes" id="UP000253664"/>
    </source>
</evidence>
<accession>A0A367LQH3</accession>
<feature type="region of interest" description="Disordered" evidence="1">
    <location>
        <begin position="437"/>
        <end position="461"/>
    </location>
</feature>
<feature type="transmembrane region" description="Helical" evidence="2">
    <location>
        <begin position="214"/>
        <end position="245"/>
    </location>
</feature>
<dbReference type="AlphaFoldDB" id="A0A367LQH3"/>
<feature type="compositionally biased region" description="Polar residues" evidence="1">
    <location>
        <begin position="440"/>
        <end position="449"/>
    </location>
</feature>
<feature type="transmembrane region" description="Helical" evidence="2">
    <location>
        <begin position="141"/>
        <end position="166"/>
    </location>
</feature>
<dbReference type="OrthoDB" id="3357002at2759"/>
<dbReference type="PANTHER" id="PTHR35184">
    <property type="entry name" value="YALI0C10208P"/>
    <property type="match status" value="1"/>
</dbReference>
<feature type="transmembrane region" description="Helical" evidence="2">
    <location>
        <begin position="110"/>
        <end position="129"/>
    </location>
</feature>
<evidence type="ECO:0000256" key="2">
    <source>
        <dbReference type="SAM" id="Phobius"/>
    </source>
</evidence>
<keyword evidence="2" id="KW-0472">Membrane</keyword>
<comment type="caution">
    <text evidence="3">The sequence shown here is derived from an EMBL/GenBank/DDBJ whole genome shotgun (WGS) entry which is preliminary data.</text>
</comment>
<feature type="transmembrane region" description="Helical" evidence="2">
    <location>
        <begin position="265"/>
        <end position="285"/>
    </location>
</feature>
<keyword evidence="2" id="KW-1133">Transmembrane helix</keyword>
<organism evidence="3 4">
    <name type="scientific">Ophiocordyceps polyrhachis-furcata BCC 54312</name>
    <dbReference type="NCBI Taxonomy" id="1330021"/>
    <lineage>
        <taxon>Eukaryota</taxon>
        <taxon>Fungi</taxon>
        <taxon>Dikarya</taxon>
        <taxon>Ascomycota</taxon>
        <taxon>Pezizomycotina</taxon>
        <taxon>Sordariomycetes</taxon>
        <taxon>Hypocreomycetidae</taxon>
        <taxon>Hypocreales</taxon>
        <taxon>Ophiocordycipitaceae</taxon>
        <taxon>Ophiocordyceps</taxon>
    </lineage>
</organism>
<reference evidence="3 4" key="1">
    <citation type="journal article" date="2015" name="BMC Genomics">
        <title>Insights from the genome of Ophiocordyceps polyrhachis-furcata to pathogenicity and host specificity in insect fungi.</title>
        <authorList>
            <person name="Wichadakul D."/>
            <person name="Kobmoo N."/>
            <person name="Ingsriswang S."/>
            <person name="Tangphatsornruang S."/>
            <person name="Chantasingh D."/>
            <person name="Luangsa-ard J.J."/>
            <person name="Eurwilaichitr L."/>
        </authorList>
    </citation>
    <scope>NUCLEOTIDE SEQUENCE [LARGE SCALE GENOMIC DNA]</scope>
    <source>
        <strain evidence="3 4">BCC 54312</strain>
    </source>
</reference>
<dbReference type="InterPro" id="IPR021460">
    <property type="entry name" value="DUF3112"/>
</dbReference>
<dbReference type="Pfam" id="PF11309">
    <property type="entry name" value="DUF3112"/>
    <property type="match status" value="1"/>
</dbReference>
<sequence>MTVLFCETMSRKARNMVVDAKQPVRIYNETAARSPEPTFTSAVDMATMSSFRPATSSFRPTTSSFRPTTSSFQPTTTSLPDDGVSLANAAAVDPIDGPFYGGVPNSTEDGLVTFIFLLLFALGAFLHLVRLIQNNKRRHRFLLSMPIIVFCISRTVYCIFRFAWAFLKPPFPRGVVAMSVILERDWFAVLLIPNLIIVRRIIRAMHPDFGWNKLFTMAGNALVVSIAPVELMSFIAFFVGIFAFGRASVPGIKQALELAASWNLMLAYLPLVAVFAACAVPGPAIENFGSGSFRFKTALLVFNSITLAVGQTMRLALVDNPEAALEGSAIAGKAVFYTTAFFLECLTVFSYLIFRFDNLYWVPDGSHGPGDYSRGSGDGNTEWTREQIKAEINKLGIRYELLESHDQDSLSPLYALIYPSEVADEGGEEEEEMEARWPSATLSTSSTLKGRQPPPSYVERSVERLTVDPTQATRWPHRRTSSWDSVDEAKMFI</sequence>
<evidence type="ECO:0000256" key="1">
    <source>
        <dbReference type="SAM" id="MobiDB-lite"/>
    </source>
</evidence>
<feature type="region of interest" description="Disordered" evidence="1">
    <location>
        <begin position="54"/>
        <end position="76"/>
    </location>
</feature>
<name>A0A367LQH3_9HYPO</name>
<feature type="transmembrane region" description="Helical" evidence="2">
    <location>
        <begin position="334"/>
        <end position="354"/>
    </location>
</feature>
<feature type="transmembrane region" description="Helical" evidence="2">
    <location>
        <begin position="297"/>
        <end position="314"/>
    </location>
</feature>
<keyword evidence="4" id="KW-1185">Reference proteome</keyword>
<feature type="compositionally biased region" description="Low complexity" evidence="1">
    <location>
        <begin position="55"/>
        <end position="76"/>
    </location>
</feature>
<keyword evidence="2" id="KW-0812">Transmembrane</keyword>
<evidence type="ECO:0000313" key="3">
    <source>
        <dbReference type="EMBL" id="RCI16637.1"/>
    </source>
</evidence>